<sequence>MIRRLLTACAAGLLGALAVGTPALAHGADAPDGTDFRTTVTTLAPDLPGLTVRLIEAGARLELTNRTGRTIEVLGYSGEPYLEIRPDGAYENRNSPTTYINQTLDADTEPPASADPTLPPAWQRTGTEPVARWHDRRTHWVEESRPPQVSADPGHTHRIRDWTVPLRDGVTPIELRGTLDWVPPPNPGTWWLACVVGALLVGALGLLPTAGRAGRTVTSALAVGFALAGAGAVVLAVGRELDAGAAGAGGVLEGLLAGQIWPVLTGLGAVAAAAYALARRPAADFALALAGACLALFAGVANAAVFGRSVAPVSWPAGSARLLVAAVIVIGVGGTLVGVLRLRATPPDRTAPPAGTDDQPRLAAATGSNP</sequence>
<dbReference type="AlphaFoldDB" id="A0A495JNG1"/>
<dbReference type="Proteomes" id="UP000277671">
    <property type="component" value="Unassembled WGS sequence"/>
</dbReference>
<feature type="region of interest" description="Disordered" evidence="1">
    <location>
        <begin position="347"/>
        <end position="370"/>
    </location>
</feature>
<feature type="transmembrane region" description="Helical" evidence="2">
    <location>
        <begin position="319"/>
        <end position="340"/>
    </location>
</feature>
<keyword evidence="2" id="KW-0472">Membrane</keyword>
<keyword evidence="2" id="KW-0812">Transmembrane</keyword>
<feature type="signal peptide" evidence="3">
    <location>
        <begin position="1"/>
        <end position="25"/>
    </location>
</feature>
<feature type="chain" id="PRO_5038512067" evidence="3">
    <location>
        <begin position="26"/>
        <end position="370"/>
    </location>
</feature>
<name>A0A495JNG1_9ACTN</name>
<reference evidence="4 5" key="1">
    <citation type="submission" date="2018-10" db="EMBL/GenBank/DDBJ databases">
        <title>Sequencing the genomes of 1000 actinobacteria strains.</title>
        <authorList>
            <person name="Klenk H.-P."/>
        </authorList>
    </citation>
    <scope>NUCLEOTIDE SEQUENCE [LARGE SCALE GENOMIC DNA]</scope>
    <source>
        <strain evidence="4 5">DSM 45175</strain>
    </source>
</reference>
<proteinExistence type="predicted"/>
<feature type="compositionally biased region" description="Low complexity" evidence="1">
    <location>
        <begin position="347"/>
        <end position="357"/>
    </location>
</feature>
<feature type="transmembrane region" description="Helical" evidence="2">
    <location>
        <begin position="219"/>
        <end position="238"/>
    </location>
</feature>
<keyword evidence="2" id="KW-1133">Transmembrane helix</keyword>
<gene>
    <name evidence="4" type="ORF">BDK92_4901</name>
</gene>
<evidence type="ECO:0000313" key="5">
    <source>
        <dbReference type="Proteomes" id="UP000277671"/>
    </source>
</evidence>
<dbReference type="RefSeq" id="WP_211349355.1">
    <property type="nucleotide sequence ID" value="NZ_RBKT01000001.1"/>
</dbReference>
<evidence type="ECO:0000256" key="1">
    <source>
        <dbReference type="SAM" id="MobiDB-lite"/>
    </source>
</evidence>
<evidence type="ECO:0000256" key="2">
    <source>
        <dbReference type="SAM" id="Phobius"/>
    </source>
</evidence>
<feature type="transmembrane region" description="Helical" evidence="2">
    <location>
        <begin position="285"/>
        <end position="307"/>
    </location>
</feature>
<protein>
    <submittedName>
        <fullName evidence="4">Uncharacterized protein</fullName>
    </submittedName>
</protein>
<keyword evidence="3" id="KW-0732">Signal</keyword>
<organism evidence="4 5">
    <name type="scientific">Micromonospora pisi</name>
    <dbReference type="NCBI Taxonomy" id="589240"/>
    <lineage>
        <taxon>Bacteria</taxon>
        <taxon>Bacillati</taxon>
        <taxon>Actinomycetota</taxon>
        <taxon>Actinomycetes</taxon>
        <taxon>Micromonosporales</taxon>
        <taxon>Micromonosporaceae</taxon>
        <taxon>Micromonospora</taxon>
    </lineage>
</organism>
<feature type="transmembrane region" description="Helical" evidence="2">
    <location>
        <begin position="258"/>
        <end position="278"/>
    </location>
</feature>
<dbReference type="EMBL" id="RBKT01000001">
    <property type="protein sequence ID" value="RKR90527.1"/>
    <property type="molecule type" value="Genomic_DNA"/>
</dbReference>
<comment type="caution">
    <text evidence="4">The sequence shown here is derived from an EMBL/GenBank/DDBJ whole genome shotgun (WGS) entry which is preliminary data.</text>
</comment>
<evidence type="ECO:0000256" key="3">
    <source>
        <dbReference type="SAM" id="SignalP"/>
    </source>
</evidence>
<keyword evidence="5" id="KW-1185">Reference proteome</keyword>
<evidence type="ECO:0000313" key="4">
    <source>
        <dbReference type="EMBL" id="RKR90527.1"/>
    </source>
</evidence>
<accession>A0A495JNG1</accession>
<feature type="transmembrane region" description="Helical" evidence="2">
    <location>
        <begin position="188"/>
        <end position="207"/>
    </location>
</feature>